<dbReference type="InterPro" id="IPR006827">
    <property type="entry name" value="Lant_deHydtase_N"/>
</dbReference>
<accession>A0ABV9TNQ1</accession>
<reference evidence="3" key="1">
    <citation type="journal article" date="2019" name="Int. J. Syst. Evol. Microbiol.">
        <title>The Global Catalogue of Microorganisms (GCM) 10K type strain sequencing project: providing services to taxonomists for standard genome sequencing and annotation.</title>
        <authorList>
            <consortium name="The Broad Institute Genomics Platform"/>
            <consortium name="The Broad Institute Genome Sequencing Center for Infectious Disease"/>
            <person name="Wu L."/>
            <person name="Ma J."/>
        </authorList>
    </citation>
    <scope>NUCLEOTIDE SEQUENCE [LARGE SCALE GENOMIC DNA]</scope>
    <source>
        <strain evidence="3">KLKA75</strain>
    </source>
</reference>
<comment type="caution">
    <text evidence="2">The sequence shown here is derived from an EMBL/GenBank/DDBJ whole genome shotgun (WGS) entry which is preliminary data.</text>
</comment>
<dbReference type="Proteomes" id="UP001595872">
    <property type="component" value="Unassembled WGS sequence"/>
</dbReference>
<gene>
    <name evidence="2" type="ORF">ACFPCY_00155</name>
</gene>
<name>A0ABV9TNQ1_9ACTN</name>
<sequence length="860" mass="94351">MSPAPDGGHRPVAATIEVFPDAVLRCAALPAQALAPFHAPAPAAAARLVTAARNEIVARRERLGDLLYAAVPEVADRRVRRLLLDVRRQIHRHTRRLDRLDELLGYPAGVRPELAEALAGEQRSRLRLEGLVASFEAEHAAVMRRERVALRQAGSCEHFRKALLLASPGLSASWEAELRRFATEGDGTPGTAQKKRSAARTERMERGVFAYLVRAATRPTPHGLWAGVVPVGMDETASASARPGGITLRAAEPRHAVSPDLTVFRAILDAIVRDPKYRWETPVRLAPTVRAFPDGWRVWRPAVSDEGWVPLRTDQAAERLLKAYGDRRARPLRSVISEPAGYEAAHRLLLQNVLRSDLRISPSDADPWAALAEAGDRLLDPDRKLWNDAVEGLRAACSDLSERLEVMGVDELRKRLTAIAAEVRAFAGRAGVKVGLPRWPVRVDYRPGLAASWTAEFREAVRRAVAETLAYYEADKGPELLRRSSMRLLLGEAETSSAVPVDHLVRHAGTPYRLMNGMGPVGRPDAARAVEELRSHRDETALRWCERLHSASPYRIPEADLRSEPTAGPGGAVVVAVCGRGGLRVEWGRPQPLALAARFEPLLGEPGAASPLAAAVRDWYASWPSRTARAMEITGADAPGLNVASRPPVTPRRLDSAGADRTVVRVDRERLLPWLADPAWGDALVPVYNSSAAIGGRDPRGFVLHRLALGHGWEFLCRRLLPRPAPGGRVPRVELPSSAVLSPARWCLGEQAVAEMLAPAEPSRYLAWRALADGLGLPETVWASVEDDPEAPPLYLITTSPLAVAALLHRLEERPRPVELFEVHGTERSWAECGDTGRRYSCELAVTWHDSGYWEKVRKP</sequence>
<evidence type="ECO:0000313" key="2">
    <source>
        <dbReference type="EMBL" id="MFC4905716.1"/>
    </source>
</evidence>
<evidence type="ECO:0000313" key="3">
    <source>
        <dbReference type="Proteomes" id="UP001595872"/>
    </source>
</evidence>
<protein>
    <submittedName>
        <fullName evidence="2">Lantibiotic dehydratase</fullName>
    </submittedName>
</protein>
<evidence type="ECO:0000259" key="1">
    <source>
        <dbReference type="Pfam" id="PF04738"/>
    </source>
</evidence>
<dbReference type="EMBL" id="JBHSIT010000001">
    <property type="protein sequence ID" value="MFC4905716.1"/>
    <property type="molecule type" value="Genomic_DNA"/>
</dbReference>
<feature type="domain" description="Lantibiotic dehydratase N-terminal" evidence="1">
    <location>
        <begin position="157"/>
        <end position="446"/>
    </location>
</feature>
<keyword evidence="3" id="KW-1185">Reference proteome</keyword>
<dbReference type="RefSeq" id="WP_378251460.1">
    <property type="nucleotide sequence ID" value="NZ_JBHSIT010000001.1"/>
</dbReference>
<organism evidence="2 3">
    <name type="scientific">Actinomadura gamaensis</name>
    <dbReference type="NCBI Taxonomy" id="1763541"/>
    <lineage>
        <taxon>Bacteria</taxon>
        <taxon>Bacillati</taxon>
        <taxon>Actinomycetota</taxon>
        <taxon>Actinomycetes</taxon>
        <taxon>Streptosporangiales</taxon>
        <taxon>Thermomonosporaceae</taxon>
        <taxon>Actinomadura</taxon>
    </lineage>
</organism>
<dbReference type="Pfam" id="PF04738">
    <property type="entry name" value="Lant_dehydr_N"/>
    <property type="match status" value="1"/>
</dbReference>
<proteinExistence type="predicted"/>